<feature type="domain" description="UmuC" evidence="5">
    <location>
        <begin position="8"/>
        <end position="184"/>
    </location>
</feature>
<comment type="function">
    <text evidence="2 4">Poorly processive, error-prone DNA polymerase involved in untargeted mutagenesis. Copies undamaged DNA at stalled replication forks, which arise in vivo from mismatched or misaligned primer ends. These misaligned primers can be extended by PolIV. Exhibits no 3'-5' exonuclease (proofreading) activity. May be involved in translesional synthesis, in conjunction with the beta clamp from PolIII.</text>
</comment>
<dbReference type="InterPro" id="IPR050116">
    <property type="entry name" value="DNA_polymerase-Y"/>
</dbReference>
<dbReference type="EMBL" id="JAAGOB010000003">
    <property type="protein sequence ID" value="NED94919.1"/>
    <property type="molecule type" value="Genomic_DNA"/>
</dbReference>
<keyword evidence="4" id="KW-0479">Metal-binding</keyword>
<dbReference type="Gene3D" id="3.40.1170.60">
    <property type="match status" value="1"/>
</dbReference>
<evidence type="ECO:0000256" key="1">
    <source>
        <dbReference type="ARBA" id="ARBA00010945"/>
    </source>
</evidence>
<dbReference type="Gene3D" id="3.30.1490.100">
    <property type="entry name" value="DNA polymerase, Y-family, little finger domain"/>
    <property type="match status" value="1"/>
</dbReference>
<dbReference type="InterPro" id="IPR024728">
    <property type="entry name" value="PolY_HhH_motif"/>
</dbReference>
<dbReference type="Proteomes" id="UP000469185">
    <property type="component" value="Unassembled WGS sequence"/>
</dbReference>
<dbReference type="GO" id="GO:0005829">
    <property type="term" value="C:cytosol"/>
    <property type="evidence" value="ECO:0007669"/>
    <property type="project" value="TreeGrafter"/>
</dbReference>
<feature type="site" description="Substrate discrimination" evidence="4">
    <location>
        <position position="17"/>
    </location>
</feature>
<gene>
    <name evidence="4 6" type="primary">dinB</name>
    <name evidence="6" type="ORF">G1H11_06295</name>
</gene>
<sequence>MFVTDAHILHADLDAFYASVEQRDDPRLRGRPVIVGGGVVLAASYEAKACGVRTAMTGAQARRVCPQARVVEPRMSAYSEASRAVFEIFRETTPVVEGLSIDEAFLDVGGLWRIDGPPVDIAERLRRRVRGQVGLPISVGVARTKFLAKVASGVSKPDGLLVVPPDTELEFLHPLPIERLWGVGPVTARKLHDRGMMTVGDVARLRRATLTSILGAGAGHHLHALAHGLDPRTVQVGKRRRSIGAQCALGRRRRSPDELEAILAALVDRVTRRLRTGKRVCHTVTVRLRFDDFSRATRSHTLAEATDETRLILATARRLLADAAPLISRQGLTLIGAALSNLDDADAVQLALPWERRPDASLDSALDHLRDRYGTGSVTRASVLGRRVGQPVPILPD</sequence>
<dbReference type="NCBIfam" id="NF002677">
    <property type="entry name" value="PRK02406.1"/>
    <property type="match status" value="1"/>
</dbReference>
<dbReference type="Pfam" id="PF00817">
    <property type="entry name" value="IMS"/>
    <property type="match status" value="1"/>
</dbReference>
<evidence type="ECO:0000259" key="5">
    <source>
        <dbReference type="PROSITE" id="PS50173"/>
    </source>
</evidence>
<comment type="catalytic activity">
    <reaction evidence="3 4">
        <text>DNA(n) + a 2'-deoxyribonucleoside 5'-triphosphate = DNA(n+1) + diphosphate</text>
        <dbReference type="Rhea" id="RHEA:22508"/>
        <dbReference type="Rhea" id="RHEA-COMP:17339"/>
        <dbReference type="Rhea" id="RHEA-COMP:17340"/>
        <dbReference type="ChEBI" id="CHEBI:33019"/>
        <dbReference type="ChEBI" id="CHEBI:61560"/>
        <dbReference type="ChEBI" id="CHEBI:173112"/>
        <dbReference type="EC" id="2.7.7.7"/>
    </reaction>
</comment>
<keyword evidence="4" id="KW-0239">DNA-directed DNA polymerase</keyword>
<evidence type="ECO:0000313" key="6">
    <source>
        <dbReference type="EMBL" id="NED94919.1"/>
    </source>
</evidence>
<dbReference type="AlphaFoldDB" id="A0A6N9YJ70"/>
<comment type="subcellular location">
    <subcellularLocation>
        <location evidence="4">Cytoplasm</location>
    </subcellularLocation>
</comment>
<keyword evidence="4" id="KW-0227">DNA damage</keyword>
<dbReference type="RefSeq" id="WP_163817227.1">
    <property type="nucleotide sequence ID" value="NZ_JAAGOB010000003.1"/>
</dbReference>
<dbReference type="Pfam" id="PF11798">
    <property type="entry name" value="IMS_HHH"/>
    <property type="match status" value="1"/>
</dbReference>
<dbReference type="GO" id="GO:0006261">
    <property type="term" value="P:DNA-templated DNA replication"/>
    <property type="evidence" value="ECO:0007669"/>
    <property type="project" value="UniProtKB-UniRule"/>
</dbReference>
<dbReference type="Pfam" id="PF11799">
    <property type="entry name" value="IMS_C"/>
    <property type="match status" value="1"/>
</dbReference>
<keyword evidence="4" id="KW-0238">DNA-binding</keyword>
<dbReference type="NCBIfam" id="NF003015">
    <property type="entry name" value="PRK03858.1"/>
    <property type="match status" value="1"/>
</dbReference>
<dbReference type="Gene3D" id="1.10.150.20">
    <property type="entry name" value="5' to 3' exonuclease, C-terminal subdomain"/>
    <property type="match status" value="1"/>
</dbReference>
<feature type="binding site" evidence="4">
    <location>
        <position position="12"/>
    </location>
    <ligand>
        <name>Mg(2+)</name>
        <dbReference type="ChEBI" id="CHEBI:18420"/>
    </ligand>
</feature>
<dbReference type="SUPFAM" id="SSF56672">
    <property type="entry name" value="DNA/RNA polymerases"/>
    <property type="match status" value="1"/>
</dbReference>
<reference evidence="6 7" key="1">
    <citation type="submission" date="2020-02" db="EMBL/GenBank/DDBJ databases">
        <authorList>
            <person name="Li X.-J."/>
            <person name="Feng X.-M."/>
        </authorList>
    </citation>
    <scope>NUCLEOTIDE SEQUENCE [LARGE SCALE GENOMIC DNA]</scope>
    <source>
        <strain evidence="6 7">CGMCC 4.7225</strain>
    </source>
</reference>
<keyword evidence="4" id="KW-0234">DNA repair</keyword>
<dbReference type="PANTHER" id="PTHR11076">
    <property type="entry name" value="DNA REPAIR POLYMERASE UMUC / TRANSFERASE FAMILY MEMBER"/>
    <property type="match status" value="1"/>
</dbReference>
<keyword evidence="4 6" id="KW-0548">Nucleotidyltransferase</keyword>
<dbReference type="GO" id="GO:0003684">
    <property type="term" value="F:damaged DNA binding"/>
    <property type="evidence" value="ECO:0007669"/>
    <property type="project" value="InterPro"/>
</dbReference>
<dbReference type="HAMAP" id="MF_01113">
    <property type="entry name" value="DNApol_IV"/>
    <property type="match status" value="1"/>
</dbReference>
<dbReference type="GO" id="GO:0000287">
    <property type="term" value="F:magnesium ion binding"/>
    <property type="evidence" value="ECO:0007669"/>
    <property type="project" value="UniProtKB-UniRule"/>
</dbReference>
<evidence type="ECO:0000313" key="7">
    <source>
        <dbReference type="Proteomes" id="UP000469185"/>
    </source>
</evidence>
<name>A0A6N9YJ70_9ACTN</name>
<dbReference type="InterPro" id="IPR036775">
    <property type="entry name" value="DNA_pol_Y-fam_lit_finger_sf"/>
</dbReference>
<keyword evidence="4" id="KW-0235">DNA replication</keyword>
<dbReference type="InterPro" id="IPR043502">
    <property type="entry name" value="DNA/RNA_pol_sf"/>
</dbReference>
<comment type="caution">
    <text evidence="6">The sequence shown here is derived from an EMBL/GenBank/DDBJ whole genome shotgun (WGS) entry which is preliminary data.</text>
</comment>
<comment type="similarity">
    <text evidence="1 4">Belongs to the DNA polymerase type-Y family.</text>
</comment>
<organism evidence="6 7">
    <name type="scientific">Phytoactinopolyspora alkaliphila</name>
    <dbReference type="NCBI Taxonomy" id="1783498"/>
    <lineage>
        <taxon>Bacteria</taxon>
        <taxon>Bacillati</taxon>
        <taxon>Actinomycetota</taxon>
        <taxon>Actinomycetes</taxon>
        <taxon>Jiangellales</taxon>
        <taxon>Jiangellaceae</taxon>
        <taxon>Phytoactinopolyspora</taxon>
    </lineage>
</organism>
<dbReference type="GO" id="GO:0006281">
    <property type="term" value="P:DNA repair"/>
    <property type="evidence" value="ECO:0007669"/>
    <property type="project" value="UniProtKB-UniRule"/>
</dbReference>
<keyword evidence="4" id="KW-0515">Mutator protein</keyword>
<dbReference type="SUPFAM" id="SSF100879">
    <property type="entry name" value="Lesion bypass DNA polymerase (Y-family), little finger domain"/>
    <property type="match status" value="1"/>
</dbReference>
<evidence type="ECO:0000256" key="3">
    <source>
        <dbReference type="ARBA" id="ARBA00049244"/>
    </source>
</evidence>
<dbReference type="InterPro" id="IPR017961">
    <property type="entry name" value="DNA_pol_Y-fam_little_finger"/>
</dbReference>
<dbReference type="InterPro" id="IPR022880">
    <property type="entry name" value="DNApol_IV"/>
</dbReference>
<accession>A0A6N9YJ70</accession>
<keyword evidence="4" id="KW-0963">Cytoplasm</keyword>
<dbReference type="EC" id="2.7.7.7" evidence="4"/>
<evidence type="ECO:0000256" key="2">
    <source>
        <dbReference type="ARBA" id="ARBA00025589"/>
    </source>
</evidence>
<feature type="binding site" evidence="4">
    <location>
        <position position="102"/>
    </location>
    <ligand>
        <name>Mg(2+)</name>
        <dbReference type="ChEBI" id="CHEBI:18420"/>
    </ligand>
</feature>
<keyword evidence="4" id="KW-0460">Magnesium</keyword>
<dbReference type="PROSITE" id="PS50173">
    <property type="entry name" value="UMUC"/>
    <property type="match status" value="1"/>
</dbReference>
<dbReference type="InterPro" id="IPR043128">
    <property type="entry name" value="Rev_trsase/Diguanyl_cyclase"/>
</dbReference>
<proteinExistence type="inferred from homology"/>
<keyword evidence="4 6" id="KW-0808">Transferase</keyword>
<feature type="active site" evidence="4">
    <location>
        <position position="103"/>
    </location>
</feature>
<comment type="subunit">
    <text evidence="4">Monomer.</text>
</comment>
<dbReference type="GO" id="GO:0003887">
    <property type="term" value="F:DNA-directed DNA polymerase activity"/>
    <property type="evidence" value="ECO:0007669"/>
    <property type="project" value="UniProtKB-UniRule"/>
</dbReference>
<dbReference type="PANTHER" id="PTHR11076:SF33">
    <property type="entry name" value="DNA POLYMERASE KAPPA"/>
    <property type="match status" value="1"/>
</dbReference>
<dbReference type="Gene3D" id="3.30.70.270">
    <property type="match status" value="1"/>
</dbReference>
<dbReference type="GO" id="GO:0009432">
    <property type="term" value="P:SOS response"/>
    <property type="evidence" value="ECO:0007669"/>
    <property type="project" value="TreeGrafter"/>
</dbReference>
<dbReference type="InterPro" id="IPR001126">
    <property type="entry name" value="UmuC"/>
</dbReference>
<protein>
    <recommendedName>
        <fullName evidence="4">DNA polymerase IV</fullName>
        <shortName evidence="4">Pol IV</shortName>
        <ecNumber evidence="4">2.7.7.7</ecNumber>
    </recommendedName>
</protein>
<evidence type="ECO:0000256" key="4">
    <source>
        <dbReference type="HAMAP-Rule" id="MF_01113"/>
    </source>
</evidence>
<comment type="cofactor">
    <cofactor evidence="4">
        <name>Mg(2+)</name>
        <dbReference type="ChEBI" id="CHEBI:18420"/>
    </cofactor>
    <text evidence="4">Binds 2 magnesium ions per subunit.</text>
</comment>
<keyword evidence="7" id="KW-1185">Reference proteome</keyword>
<dbReference type="CDD" id="cd03586">
    <property type="entry name" value="PolY_Pol_IV_kappa"/>
    <property type="match status" value="1"/>
</dbReference>
<dbReference type="GO" id="GO:0042276">
    <property type="term" value="P:error-prone translesion synthesis"/>
    <property type="evidence" value="ECO:0007669"/>
    <property type="project" value="TreeGrafter"/>
</dbReference>